<feature type="domain" description="NnrU" evidence="6">
    <location>
        <begin position="3"/>
        <end position="180"/>
    </location>
</feature>
<evidence type="ECO:0000256" key="3">
    <source>
        <dbReference type="ARBA" id="ARBA00022989"/>
    </source>
</evidence>
<dbReference type="RefSeq" id="WP_306728766.1">
    <property type="nucleotide sequence ID" value="NZ_JAVDDT010000006.1"/>
</dbReference>
<comment type="subcellular location">
    <subcellularLocation>
        <location evidence="1">Membrane</location>
        <topology evidence="1">Multi-pass membrane protein</topology>
    </subcellularLocation>
</comment>
<dbReference type="InterPro" id="IPR009915">
    <property type="entry name" value="NnrU_dom"/>
</dbReference>
<feature type="transmembrane region" description="Helical" evidence="5">
    <location>
        <begin position="36"/>
        <end position="53"/>
    </location>
</feature>
<dbReference type="Pfam" id="PF07298">
    <property type="entry name" value="NnrU"/>
    <property type="match status" value="1"/>
</dbReference>
<evidence type="ECO:0000313" key="8">
    <source>
        <dbReference type="Proteomes" id="UP001239019"/>
    </source>
</evidence>
<feature type="transmembrane region" description="Helical" evidence="5">
    <location>
        <begin position="102"/>
        <end position="135"/>
    </location>
</feature>
<feature type="transmembrane region" description="Helical" evidence="5">
    <location>
        <begin position="156"/>
        <end position="174"/>
    </location>
</feature>
<evidence type="ECO:0000256" key="2">
    <source>
        <dbReference type="ARBA" id="ARBA00022692"/>
    </source>
</evidence>
<organism evidence="7 8">
    <name type="scientific">Natronospira bacteriovora</name>
    <dbReference type="NCBI Taxonomy" id="3069753"/>
    <lineage>
        <taxon>Bacteria</taxon>
        <taxon>Pseudomonadati</taxon>
        <taxon>Pseudomonadota</taxon>
        <taxon>Gammaproteobacteria</taxon>
        <taxon>Natronospirales</taxon>
        <taxon>Natronospiraceae</taxon>
        <taxon>Natronospira</taxon>
    </lineage>
</organism>
<keyword evidence="2 5" id="KW-0812">Transmembrane</keyword>
<keyword evidence="3 5" id="KW-1133">Transmembrane helix</keyword>
<name>A0ABU0W8B3_9GAMM</name>
<sequence>MILLIAGLFLIVLIHLLPAMPAIRSALVERLGEKTYLLLFSLVSVLAVVLLAAGMGRAEYIPLWGELPYGRDLSPLLMAAAVLLVTAAYVPNNLRRLIRNPMLWGVVLWAVAHLLVAGHLAALLLFGGIGGYALYAIFFRGGRRHWQSAEPRPWPLDLLTVVLAAIIYGALLWLHPRLFGPAII</sequence>
<keyword evidence="8" id="KW-1185">Reference proteome</keyword>
<reference evidence="7 8" key="1">
    <citation type="submission" date="2023-08" db="EMBL/GenBank/DDBJ databases">
        <title>Whole-genome sequencing of halo(alkali)philic microorganisms from hypersaline lakes.</title>
        <authorList>
            <person name="Sorokin D.Y."/>
            <person name="Abbas B."/>
            <person name="Merkel A.Y."/>
        </authorList>
    </citation>
    <scope>NUCLEOTIDE SEQUENCE [LARGE SCALE GENOMIC DNA]</scope>
    <source>
        <strain evidence="7 8">AB-CW4</strain>
    </source>
</reference>
<evidence type="ECO:0000256" key="1">
    <source>
        <dbReference type="ARBA" id="ARBA00004141"/>
    </source>
</evidence>
<evidence type="ECO:0000313" key="7">
    <source>
        <dbReference type="EMBL" id="MDQ2070272.1"/>
    </source>
</evidence>
<accession>A0ABU0W8B3</accession>
<proteinExistence type="predicted"/>
<protein>
    <submittedName>
        <fullName evidence="7">NnrU family protein</fullName>
    </submittedName>
</protein>
<evidence type="ECO:0000256" key="4">
    <source>
        <dbReference type="ARBA" id="ARBA00023136"/>
    </source>
</evidence>
<keyword evidence="4 5" id="KW-0472">Membrane</keyword>
<evidence type="ECO:0000259" key="6">
    <source>
        <dbReference type="Pfam" id="PF07298"/>
    </source>
</evidence>
<evidence type="ECO:0000256" key="5">
    <source>
        <dbReference type="SAM" id="Phobius"/>
    </source>
</evidence>
<gene>
    <name evidence="7" type="ORF">RBH19_10310</name>
</gene>
<feature type="transmembrane region" description="Helical" evidence="5">
    <location>
        <begin position="73"/>
        <end position="90"/>
    </location>
</feature>
<comment type="caution">
    <text evidence="7">The sequence shown here is derived from an EMBL/GenBank/DDBJ whole genome shotgun (WGS) entry which is preliminary data.</text>
</comment>
<dbReference type="EMBL" id="JAVDDT010000006">
    <property type="protein sequence ID" value="MDQ2070272.1"/>
    <property type="molecule type" value="Genomic_DNA"/>
</dbReference>
<dbReference type="Proteomes" id="UP001239019">
    <property type="component" value="Unassembled WGS sequence"/>
</dbReference>